<dbReference type="EMBL" id="JACHDB010000001">
    <property type="protein sequence ID" value="MBB5432691.1"/>
    <property type="molecule type" value="Genomic_DNA"/>
</dbReference>
<dbReference type="InterPro" id="IPR011006">
    <property type="entry name" value="CheY-like_superfamily"/>
</dbReference>
<dbReference type="RefSeq" id="WP_184392221.1">
    <property type="nucleotide sequence ID" value="NZ_BAAAJD010000100.1"/>
</dbReference>
<dbReference type="SUPFAM" id="SSF46894">
    <property type="entry name" value="C-terminal effector domain of the bipartite response regulators"/>
    <property type="match status" value="1"/>
</dbReference>
<dbReference type="SMART" id="SM00421">
    <property type="entry name" value="HTH_LUXR"/>
    <property type="match status" value="1"/>
</dbReference>
<dbReference type="Pfam" id="PF00196">
    <property type="entry name" value="GerE"/>
    <property type="match status" value="1"/>
</dbReference>
<dbReference type="PROSITE" id="PS00622">
    <property type="entry name" value="HTH_LUXR_1"/>
    <property type="match status" value="1"/>
</dbReference>
<dbReference type="GO" id="GO:0003677">
    <property type="term" value="F:DNA binding"/>
    <property type="evidence" value="ECO:0007669"/>
    <property type="project" value="UniProtKB-KW"/>
</dbReference>
<keyword evidence="9" id="KW-1185">Reference proteome</keyword>
<dbReference type="AlphaFoldDB" id="A0A7W8QLS3"/>
<evidence type="ECO:0000256" key="4">
    <source>
        <dbReference type="ARBA" id="ARBA00023163"/>
    </source>
</evidence>
<evidence type="ECO:0000256" key="2">
    <source>
        <dbReference type="ARBA" id="ARBA00023015"/>
    </source>
</evidence>
<dbReference type="CDD" id="cd17535">
    <property type="entry name" value="REC_NarL-like"/>
    <property type="match status" value="1"/>
</dbReference>
<evidence type="ECO:0000313" key="9">
    <source>
        <dbReference type="Proteomes" id="UP000572635"/>
    </source>
</evidence>
<dbReference type="InterPro" id="IPR016032">
    <property type="entry name" value="Sig_transdc_resp-reg_C-effctor"/>
</dbReference>
<evidence type="ECO:0000313" key="8">
    <source>
        <dbReference type="EMBL" id="MBB5432691.1"/>
    </source>
</evidence>
<reference evidence="8 9" key="1">
    <citation type="submission" date="2020-08" db="EMBL/GenBank/DDBJ databases">
        <title>Sequencing the genomes of 1000 actinobacteria strains.</title>
        <authorList>
            <person name="Klenk H.-P."/>
        </authorList>
    </citation>
    <scope>NUCLEOTIDE SEQUENCE [LARGE SCALE GENOMIC DNA]</scope>
    <source>
        <strain evidence="8 9">DSM 44551</strain>
    </source>
</reference>
<feature type="modified residue" description="4-aspartylphosphate" evidence="5">
    <location>
        <position position="54"/>
    </location>
</feature>
<keyword evidence="2" id="KW-0805">Transcription regulation</keyword>
<organism evidence="8 9">
    <name type="scientific">Nocardiopsis composta</name>
    <dbReference type="NCBI Taxonomy" id="157465"/>
    <lineage>
        <taxon>Bacteria</taxon>
        <taxon>Bacillati</taxon>
        <taxon>Actinomycetota</taxon>
        <taxon>Actinomycetes</taxon>
        <taxon>Streptosporangiales</taxon>
        <taxon>Nocardiopsidaceae</taxon>
        <taxon>Nocardiopsis</taxon>
    </lineage>
</organism>
<dbReference type="Pfam" id="PF00072">
    <property type="entry name" value="Response_reg"/>
    <property type="match status" value="1"/>
</dbReference>
<dbReference type="Proteomes" id="UP000572635">
    <property type="component" value="Unassembled WGS sequence"/>
</dbReference>
<evidence type="ECO:0000256" key="1">
    <source>
        <dbReference type="ARBA" id="ARBA00022553"/>
    </source>
</evidence>
<protein>
    <submittedName>
        <fullName evidence="8">DNA-binding NarL/FixJ family response regulator</fullName>
    </submittedName>
</protein>
<proteinExistence type="predicted"/>
<dbReference type="SUPFAM" id="SSF52172">
    <property type="entry name" value="CheY-like"/>
    <property type="match status" value="1"/>
</dbReference>
<keyword evidence="1 5" id="KW-0597">Phosphoprotein</keyword>
<evidence type="ECO:0000259" key="7">
    <source>
        <dbReference type="PROSITE" id="PS50110"/>
    </source>
</evidence>
<feature type="domain" description="Response regulatory" evidence="7">
    <location>
        <begin position="3"/>
        <end position="119"/>
    </location>
</feature>
<name>A0A7W8QLS3_9ACTN</name>
<evidence type="ECO:0000256" key="5">
    <source>
        <dbReference type="PROSITE-ProRule" id="PRU00169"/>
    </source>
</evidence>
<feature type="domain" description="HTH luxR-type" evidence="6">
    <location>
        <begin position="139"/>
        <end position="204"/>
    </location>
</feature>
<gene>
    <name evidence="8" type="ORF">HDA36_002775</name>
</gene>
<dbReference type="PANTHER" id="PTHR43214:SF24">
    <property type="entry name" value="TRANSCRIPTIONAL REGULATORY PROTEIN NARL-RELATED"/>
    <property type="match status" value="1"/>
</dbReference>
<dbReference type="Gene3D" id="3.40.50.2300">
    <property type="match status" value="1"/>
</dbReference>
<dbReference type="InterPro" id="IPR039420">
    <property type="entry name" value="WalR-like"/>
</dbReference>
<dbReference type="PANTHER" id="PTHR43214">
    <property type="entry name" value="TWO-COMPONENT RESPONSE REGULATOR"/>
    <property type="match status" value="1"/>
</dbReference>
<dbReference type="InterPro" id="IPR001789">
    <property type="entry name" value="Sig_transdc_resp-reg_receiver"/>
</dbReference>
<keyword evidence="4" id="KW-0804">Transcription</keyword>
<sequence length="209" mass="21692">MIRVVLADDHPVVREGIRGMLAAEGGIEVVGEAGSGDEALAVARAQAPDVVLMDLRMPGCDGVQATERVLAGVPGCRVLILTTYDTDADILRAVEAGATGYLLKDAPRADLAAAVRAAARGETALSPAVATRLVSGMRGRSESPSLSARETEVLRLASEGLTNAEIGERLFISATTVKTHLMRAFGKLGVSDRTAAVTRAIQQGLLPPP</sequence>
<dbReference type="GO" id="GO:0006355">
    <property type="term" value="P:regulation of DNA-templated transcription"/>
    <property type="evidence" value="ECO:0007669"/>
    <property type="project" value="InterPro"/>
</dbReference>
<dbReference type="PROSITE" id="PS50110">
    <property type="entry name" value="RESPONSE_REGULATORY"/>
    <property type="match status" value="1"/>
</dbReference>
<keyword evidence="3 8" id="KW-0238">DNA-binding</keyword>
<dbReference type="InterPro" id="IPR000792">
    <property type="entry name" value="Tscrpt_reg_LuxR_C"/>
</dbReference>
<dbReference type="CDD" id="cd06170">
    <property type="entry name" value="LuxR_C_like"/>
    <property type="match status" value="1"/>
</dbReference>
<dbReference type="PRINTS" id="PR00038">
    <property type="entry name" value="HTHLUXR"/>
</dbReference>
<evidence type="ECO:0000259" key="6">
    <source>
        <dbReference type="PROSITE" id="PS50043"/>
    </source>
</evidence>
<evidence type="ECO:0000256" key="3">
    <source>
        <dbReference type="ARBA" id="ARBA00023125"/>
    </source>
</evidence>
<dbReference type="PROSITE" id="PS50043">
    <property type="entry name" value="HTH_LUXR_2"/>
    <property type="match status" value="1"/>
</dbReference>
<dbReference type="SMART" id="SM00448">
    <property type="entry name" value="REC"/>
    <property type="match status" value="1"/>
</dbReference>
<comment type="caution">
    <text evidence="8">The sequence shown here is derived from an EMBL/GenBank/DDBJ whole genome shotgun (WGS) entry which is preliminary data.</text>
</comment>
<dbReference type="InterPro" id="IPR058245">
    <property type="entry name" value="NreC/VraR/RcsB-like_REC"/>
</dbReference>
<dbReference type="GO" id="GO:0000160">
    <property type="term" value="P:phosphorelay signal transduction system"/>
    <property type="evidence" value="ECO:0007669"/>
    <property type="project" value="InterPro"/>
</dbReference>
<accession>A0A7W8QLS3</accession>